<organism evidence="2 3">
    <name type="scientific">Septoria linicola</name>
    <dbReference type="NCBI Taxonomy" id="215465"/>
    <lineage>
        <taxon>Eukaryota</taxon>
        <taxon>Fungi</taxon>
        <taxon>Dikarya</taxon>
        <taxon>Ascomycota</taxon>
        <taxon>Pezizomycotina</taxon>
        <taxon>Dothideomycetes</taxon>
        <taxon>Dothideomycetidae</taxon>
        <taxon>Mycosphaerellales</taxon>
        <taxon>Mycosphaerellaceae</taxon>
        <taxon>Septoria</taxon>
    </lineage>
</organism>
<protein>
    <submittedName>
        <fullName evidence="2">Uncharacterized protein</fullName>
    </submittedName>
</protein>
<dbReference type="EMBL" id="CP099427">
    <property type="protein sequence ID" value="USW58036.1"/>
    <property type="molecule type" value="Genomic_DNA"/>
</dbReference>
<gene>
    <name evidence="2" type="ORF">Slin15195_G113550</name>
</gene>
<reference evidence="2" key="1">
    <citation type="submission" date="2022-06" db="EMBL/GenBank/DDBJ databases">
        <title>Complete genome sequences of two strains of the flax pathogen Septoria linicola.</title>
        <authorList>
            <person name="Lapalu N."/>
            <person name="Simon A."/>
            <person name="Demenou B."/>
            <person name="Paumier D."/>
            <person name="Guillot M.-P."/>
            <person name="Gout L."/>
            <person name="Valade R."/>
        </authorList>
    </citation>
    <scope>NUCLEOTIDE SEQUENCE</scope>
    <source>
        <strain evidence="2">SE15195</strain>
    </source>
</reference>
<keyword evidence="3" id="KW-1185">Reference proteome</keyword>
<evidence type="ECO:0000313" key="2">
    <source>
        <dbReference type="EMBL" id="USW58036.1"/>
    </source>
</evidence>
<dbReference type="Proteomes" id="UP001056384">
    <property type="component" value="Chromosome 10"/>
</dbReference>
<accession>A0A9Q9ENQ1</accession>
<feature type="region of interest" description="Disordered" evidence="1">
    <location>
        <begin position="1"/>
        <end position="26"/>
    </location>
</feature>
<dbReference type="AlphaFoldDB" id="A0A9Q9ENQ1"/>
<name>A0A9Q9ENQ1_9PEZI</name>
<sequence length="142" mass="16338">MAPRTIDLEYDDSPLRDSGRPLPGITPGEIPGREHEIAEAMWNDVAVYQAYEIWTHDNRSSRTRDPDDGSLMLLQQPYNITTTKYLLQYRIRDDGISITFDDGDPHLAHLSLLSSHQFCRSCKHLLDHYCMYFGGLAKEVRL</sequence>
<proteinExistence type="predicted"/>
<evidence type="ECO:0000313" key="3">
    <source>
        <dbReference type="Proteomes" id="UP001056384"/>
    </source>
</evidence>
<evidence type="ECO:0000256" key="1">
    <source>
        <dbReference type="SAM" id="MobiDB-lite"/>
    </source>
</evidence>